<name>A0A915KN03_ROMCU</name>
<keyword evidence="3" id="KW-1185">Reference proteome</keyword>
<dbReference type="InterPro" id="IPR001806">
    <property type="entry name" value="Small_GTPase"/>
</dbReference>
<protein>
    <submittedName>
        <fullName evidence="4">Uncharacterized protein</fullName>
    </submittedName>
</protein>
<dbReference type="WBParaSite" id="nRc.2.0.1.t39146-RA">
    <property type="protein sequence ID" value="nRc.2.0.1.t39146-RA"/>
    <property type="gene ID" value="nRc.2.0.1.g39146"/>
</dbReference>
<dbReference type="FunFam" id="3.40.50.300:FF:001447">
    <property type="entry name" value="Ras-related protein Rab-1B"/>
    <property type="match status" value="1"/>
</dbReference>
<dbReference type="InterPro" id="IPR005225">
    <property type="entry name" value="Small_GTP-bd"/>
</dbReference>
<dbReference type="Gene3D" id="3.40.50.300">
    <property type="entry name" value="P-loop containing nucleotide triphosphate hydrolases"/>
    <property type="match status" value="1"/>
</dbReference>
<dbReference type="PRINTS" id="PR00449">
    <property type="entry name" value="RASTRNSFRMNG"/>
</dbReference>
<evidence type="ECO:0000313" key="3">
    <source>
        <dbReference type="Proteomes" id="UP000887565"/>
    </source>
</evidence>
<dbReference type="Proteomes" id="UP000887565">
    <property type="component" value="Unplaced"/>
</dbReference>
<accession>A0A915KN03</accession>
<keyword evidence="1" id="KW-0547">Nucleotide-binding</keyword>
<sequence length="92" mass="10609">MKWEKIFIYSWALEVPKNGPERTFRIVMVGDSGVGKSSLIMRLVKDVYRPSLQSTLGVDFHVKMVHVDGNVVALQLWDTAGQERFVLIFWLQ</sequence>
<dbReference type="NCBIfam" id="TIGR00231">
    <property type="entry name" value="small_GTP"/>
    <property type="match status" value="1"/>
</dbReference>
<dbReference type="SUPFAM" id="SSF52540">
    <property type="entry name" value="P-loop containing nucleoside triphosphate hydrolases"/>
    <property type="match status" value="1"/>
</dbReference>
<dbReference type="AlphaFoldDB" id="A0A915KN03"/>
<dbReference type="PANTHER" id="PTHR47977">
    <property type="entry name" value="RAS-RELATED PROTEIN RAB"/>
    <property type="match status" value="1"/>
</dbReference>
<dbReference type="InterPro" id="IPR050227">
    <property type="entry name" value="Rab"/>
</dbReference>
<dbReference type="GO" id="GO:0003924">
    <property type="term" value="F:GTPase activity"/>
    <property type="evidence" value="ECO:0007669"/>
    <property type="project" value="InterPro"/>
</dbReference>
<evidence type="ECO:0000313" key="4">
    <source>
        <dbReference type="WBParaSite" id="nRc.2.0.1.t39146-RA"/>
    </source>
</evidence>
<keyword evidence="2" id="KW-0342">GTP-binding</keyword>
<dbReference type="PROSITE" id="PS51419">
    <property type="entry name" value="RAB"/>
    <property type="match status" value="1"/>
</dbReference>
<dbReference type="OMA" id="RNCCSHE"/>
<dbReference type="InterPro" id="IPR027417">
    <property type="entry name" value="P-loop_NTPase"/>
</dbReference>
<reference evidence="4" key="1">
    <citation type="submission" date="2022-11" db="UniProtKB">
        <authorList>
            <consortium name="WormBaseParasite"/>
        </authorList>
    </citation>
    <scope>IDENTIFICATION</scope>
</reference>
<proteinExistence type="predicted"/>
<dbReference type="SMART" id="SM00175">
    <property type="entry name" value="RAB"/>
    <property type="match status" value="1"/>
</dbReference>
<evidence type="ECO:0000256" key="2">
    <source>
        <dbReference type="ARBA" id="ARBA00023134"/>
    </source>
</evidence>
<dbReference type="CDD" id="cd00154">
    <property type="entry name" value="Rab"/>
    <property type="match status" value="1"/>
</dbReference>
<dbReference type="Pfam" id="PF00071">
    <property type="entry name" value="Ras"/>
    <property type="match status" value="1"/>
</dbReference>
<dbReference type="GO" id="GO:0005525">
    <property type="term" value="F:GTP binding"/>
    <property type="evidence" value="ECO:0007669"/>
    <property type="project" value="UniProtKB-KW"/>
</dbReference>
<evidence type="ECO:0000256" key="1">
    <source>
        <dbReference type="ARBA" id="ARBA00022741"/>
    </source>
</evidence>
<organism evidence="3 4">
    <name type="scientific">Romanomermis culicivorax</name>
    <name type="common">Nematode worm</name>
    <dbReference type="NCBI Taxonomy" id="13658"/>
    <lineage>
        <taxon>Eukaryota</taxon>
        <taxon>Metazoa</taxon>
        <taxon>Ecdysozoa</taxon>
        <taxon>Nematoda</taxon>
        <taxon>Enoplea</taxon>
        <taxon>Dorylaimia</taxon>
        <taxon>Mermithida</taxon>
        <taxon>Mermithoidea</taxon>
        <taxon>Mermithidae</taxon>
        <taxon>Romanomermis</taxon>
    </lineage>
</organism>